<dbReference type="Gene3D" id="3.40.50.2000">
    <property type="entry name" value="Glycogen Phosphorylase B"/>
    <property type="match status" value="1"/>
</dbReference>
<gene>
    <name evidence="2" type="ORF">Tco_0706999</name>
</gene>
<sequence length="101" mass="11179">SQGHETLNGLPSYCFETIPDGLPPPENKDASQHTATTLKSLHETALGPLKCVLTRVSASYSPVTCMVADFLMFFTLTASKKLGIPGVLLWTYCWKWLFNML</sequence>
<reference evidence="2" key="2">
    <citation type="submission" date="2022-01" db="EMBL/GenBank/DDBJ databases">
        <authorList>
            <person name="Yamashiro T."/>
            <person name="Shiraishi A."/>
            <person name="Satake H."/>
            <person name="Nakayama K."/>
        </authorList>
    </citation>
    <scope>NUCLEOTIDE SEQUENCE</scope>
</reference>
<proteinExistence type="inferred from homology"/>
<dbReference type="PANTHER" id="PTHR11926">
    <property type="entry name" value="GLUCOSYL/GLUCURONOSYL TRANSFERASES"/>
    <property type="match status" value="1"/>
</dbReference>
<organism evidence="2 3">
    <name type="scientific">Tanacetum coccineum</name>
    <dbReference type="NCBI Taxonomy" id="301880"/>
    <lineage>
        <taxon>Eukaryota</taxon>
        <taxon>Viridiplantae</taxon>
        <taxon>Streptophyta</taxon>
        <taxon>Embryophyta</taxon>
        <taxon>Tracheophyta</taxon>
        <taxon>Spermatophyta</taxon>
        <taxon>Magnoliopsida</taxon>
        <taxon>eudicotyledons</taxon>
        <taxon>Gunneridae</taxon>
        <taxon>Pentapetalae</taxon>
        <taxon>asterids</taxon>
        <taxon>campanulids</taxon>
        <taxon>Asterales</taxon>
        <taxon>Asteraceae</taxon>
        <taxon>Asteroideae</taxon>
        <taxon>Anthemideae</taxon>
        <taxon>Anthemidinae</taxon>
        <taxon>Tanacetum</taxon>
    </lineage>
</organism>
<evidence type="ECO:0000313" key="3">
    <source>
        <dbReference type="Proteomes" id="UP001151760"/>
    </source>
</evidence>
<feature type="non-terminal residue" evidence="2">
    <location>
        <position position="1"/>
    </location>
</feature>
<name>A0ABQ4Y902_9ASTR</name>
<evidence type="ECO:0000313" key="2">
    <source>
        <dbReference type="EMBL" id="GJS74158.1"/>
    </source>
</evidence>
<comment type="caution">
    <text evidence="2">The sequence shown here is derived from an EMBL/GenBank/DDBJ whole genome shotgun (WGS) entry which is preliminary data.</text>
</comment>
<evidence type="ECO:0000256" key="1">
    <source>
        <dbReference type="ARBA" id="ARBA00009995"/>
    </source>
</evidence>
<dbReference type="EMBL" id="BQNB010010210">
    <property type="protein sequence ID" value="GJS74158.1"/>
    <property type="molecule type" value="Genomic_DNA"/>
</dbReference>
<protein>
    <submittedName>
        <fullName evidence="2">Uncharacterized protein</fullName>
    </submittedName>
</protein>
<reference evidence="2" key="1">
    <citation type="journal article" date="2022" name="Int. J. Mol. Sci.">
        <title>Draft Genome of Tanacetum Coccineum: Genomic Comparison of Closely Related Tanacetum-Family Plants.</title>
        <authorList>
            <person name="Yamashiro T."/>
            <person name="Shiraishi A."/>
            <person name="Nakayama K."/>
            <person name="Satake H."/>
        </authorList>
    </citation>
    <scope>NUCLEOTIDE SEQUENCE</scope>
</reference>
<dbReference type="PANTHER" id="PTHR11926:SF1557">
    <property type="entry name" value="7-DEOXYLOGANETIN GLUCOSYLTRANSFERASE"/>
    <property type="match status" value="1"/>
</dbReference>
<comment type="similarity">
    <text evidence="1">Belongs to the UDP-glycosyltransferase family.</text>
</comment>
<keyword evidence="3" id="KW-1185">Reference proteome</keyword>
<accession>A0ABQ4Y902</accession>
<dbReference type="Proteomes" id="UP001151760">
    <property type="component" value="Unassembled WGS sequence"/>
</dbReference>
<dbReference type="SUPFAM" id="SSF53756">
    <property type="entry name" value="UDP-Glycosyltransferase/glycogen phosphorylase"/>
    <property type="match status" value="1"/>
</dbReference>